<evidence type="ECO:0000313" key="3">
    <source>
        <dbReference type="Proteomes" id="UP000634136"/>
    </source>
</evidence>
<gene>
    <name evidence="2" type="ORF">G2W53_022466</name>
</gene>
<accession>A0A834TMC3</accession>
<dbReference type="OrthoDB" id="1894539at2759"/>
<protein>
    <submittedName>
        <fullName evidence="2">Protein FAR1-RELATED SEQUENCE 5-like</fullName>
    </submittedName>
</protein>
<dbReference type="Pfam" id="PF10551">
    <property type="entry name" value="MULE"/>
    <property type="match status" value="1"/>
</dbReference>
<name>A0A834TMC3_9FABA</name>
<dbReference type="InterPro" id="IPR018289">
    <property type="entry name" value="MULE_transposase_dom"/>
</dbReference>
<dbReference type="AlphaFoldDB" id="A0A834TMC3"/>
<evidence type="ECO:0000313" key="2">
    <source>
        <dbReference type="EMBL" id="KAF7824322.1"/>
    </source>
</evidence>
<dbReference type="EMBL" id="JAAIUW010000007">
    <property type="protein sequence ID" value="KAF7824322.1"/>
    <property type="molecule type" value="Genomic_DNA"/>
</dbReference>
<dbReference type="PANTHER" id="PTHR47718">
    <property type="entry name" value="OS01G0519700 PROTEIN"/>
    <property type="match status" value="1"/>
</dbReference>
<reference evidence="2" key="1">
    <citation type="submission" date="2020-09" db="EMBL/GenBank/DDBJ databases">
        <title>Genome-Enabled Discovery of Anthraquinone Biosynthesis in Senna tora.</title>
        <authorList>
            <person name="Kang S.-H."/>
            <person name="Pandey R.P."/>
            <person name="Lee C.-M."/>
            <person name="Sim J.-S."/>
            <person name="Jeong J.-T."/>
            <person name="Choi B.-S."/>
            <person name="Jung M."/>
            <person name="Ginzburg D."/>
            <person name="Zhao K."/>
            <person name="Won S.Y."/>
            <person name="Oh T.-J."/>
            <person name="Yu Y."/>
            <person name="Kim N.-H."/>
            <person name="Lee O.R."/>
            <person name="Lee T.-H."/>
            <person name="Bashyal P."/>
            <person name="Kim T.-S."/>
            <person name="Lee W.-H."/>
            <person name="Kawkins C."/>
            <person name="Kim C.-K."/>
            <person name="Kim J.S."/>
            <person name="Ahn B.O."/>
            <person name="Rhee S.Y."/>
            <person name="Sohng J.K."/>
        </authorList>
    </citation>
    <scope>NUCLEOTIDE SEQUENCE</scope>
    <source>
        <tissue evidence="2">Leaf</tissue>
    </source>
</reference>
<proteinExistence type="predicted"/>
<organism evidence="2 3">
    <name type="scientific">Senna tora</name>
    <dbReference type="NCBI Taxonomy" id="362788"/>
    <lineage>
        <taxon>Eukaryota</taxon>
        <taxon>Viridiplantae</taxon>
        <taxon>Streptophyta</taxon>
        <taxon>Embryophyta</taxon>
        <taxon>Tracheophyta</taxon>
        <taxon>Spermatophyta</taxon>
        <taxon>Magnoliopsida</taxon>
        <taxon>eudicotyledons</taxon>
        <taxon>Gunneridae</taxon>
        <taxon>Pentapetalae</taxon>
        <taxon>rosids</taxon>
        <taxon>fabids</taxon>
        <taxon>Fabales</taxon>
        <taxon>Fabaceae</taxon>
        <taxon>Caesalpinioideae</taxon>
        <taxon>Cassia clade</taxon>
        <taxon>Senna</taxon>
    </lineage>
</organism>
<dbReference type="PANTHER" id="PTHR47718:SF2">
    <property type="entry name" value="PROTEIN FAR1-RELATED SEQUENCE 5-LIKE"/>
    <property type="match status" value="1"/>
</dbReference>
<sequence>MQQRASYELFSRHVGGRDHLGFTRLDKKNYLRTRRQKSLQYGEAGCLLRYFQEQTLVDSSFYRAFQMDNEEQITNIFWADARMRLDYGYFGDVVSLDTTYCINNAHRPLAIFSGFNYFRGVVIFGAALLYDETVASFEWLFKTFLEANLQEKPQTIFTDQDPAMAKALHKVMPDVCHGLCTWHLMQNGIKHLGNLMKNGSHFLRDFKTCISGVIMDFKENEVVEDPKLVRTMRYRQLCLKQIKLATDAADFDQAFLLIDKAVDELIKQVAELRLKGNEAVNHLNFEVPEGYGNQMNIDVPFRSENTFSFTKFLMVISNEH</sequence>
<dbReference type="Proteomes" id="UP000634136">
    <property type="component" value="Unassembled WGS sequence"/>
</dbReference>
<comment type="caution">
    <text evidence="2">The sequence shown here is derived from an EMBL/GenBank/DDBJ whole genome shotgun (WGS) entry which is preliminary data.</text>
</comment>
<keyword evidence="3" id="KW-1185">Reference proteome</keyword>
<evidence type="ECO:0000259" key="1">
    <source>
        <dbReference type="Pfam" id="PF10551"/>
    </source>
</evidence>
<feature type="domain" description="MULE transposase" evidence="1">
    <location>
        <begin position="93"/>
        <end position="187"/>
    </location>
</feature>